<dbReference type="AlphaFoldDB" id="A0AAD5RWJ7"/>
<evidence type="ECO:0000313" key="4">
    <source>
        <dbReference type="Proteomes" id="UP001201980"/>
    </source>
</evidence>
<comment type="caution">
    <text evidence="3">The sequence shown here is derived from an EMBL/GenBank/DDBJ whole genome shotgun (WGS) entry which is preliminary data.</text>
</comment>
<keyword evidence="2" id="KW-1133">Transmembrane helix</keyword>
<protein>
    <submittedName>
        <fullName evidence="3">Glycosidase</fullName>
    </submittedName>
</protein>
<keyword evidence="4" id="KW-1185">Reference proteome</keyword>
<dbReference type="Pfam" id="PF26113">
    <property type="entry name" value="GH16_XgeA"/>
    <property type="match status" value="1"/>
</dbReference>
<keyword evidence="2" id="KW-0472">Membrane</keyword>
<feature type="transmembrane region" description="Helical" evidence="2">
    <location>
        <begin position="12"/>
        <end position="35"/>
    </location>
</feature>
<feature type="compositionally biased region" description="Low complexity" evidence="1">
    <location>
        <begin position="219"/>
        <end position="235"/>
    </location>
</feature>
<sequence length="342" mass="37691">MTKMTKGQKVTLVFGTIGALLLIIAMIVTTIWLWVPMAKYPKYSNLDYELVEVYNGTEFFENFHFSGEVSGDNDQESLLRYKAGQWNAAGRASVLVSSYSKFQRGLFVFNILHTPHGCGVWAQLRLQDVDRFPDHGEITVMDSVHNGTTGNIMGMFVHATHCDMDPPNVYRRGTGHVDGPTSTCSQRLHGRKGCRFIGRNDTFGPQFNAERHHGGGHGSASATVTGASGGENSSARGGGGAVAVEWRQEGIRHPVADFPHTHCTITEPNLKDLKVVININMCGLRPEHSWSDSGCCPGPGCSKDDETCRRFVASHPEAMENAYWEFESIKIFDEAPPLKDEV</sequence>
<dbReference type="SUPFAM" id="SSF49899">
    <property type="entry name" value="Concanavalin A-like lectins/glucanases"/>
    <property type="match status" value="1"/>
</dbReference>
<dbReference type="Proteomes" id="UP001201980">
    <property type="component" value="Unassembled WGS sequence"/>
</dbReference>
<accession>A0AAD5RWJ7</accession>
<proteinExistence type="predicted"/>
<dbReference type="InterPro" id="IPR013320">
    <property type="entry name" value="ConA-like_dom_sf"/>
</dbReference>
<reference evidence="3" key="1">
    <citation type="submission" date="2022-07" db="EMBL/GenBank/DDBJ databases">
        <title>Draft genome sequence of Zalerion maritima ATCC 34329, a (micro)plastics degrading marine fungus.</title>
        <authorList>
            <person name="Paco A."/>
            <person name="Goncalves M.F.M."/>
            <person name="Rocha-Santos T.A.P."/>
            <person name="Alves A."/>
        </authorList>
    </citation>
    <scope>NUCLEOTIDE SEQUENCE</scope>
    <source>
        <strain evidence="3">ATCC 34329</strain>
    </source>
</reference>
<evidence type="ECO:0000256" key="1">
    <source>
        <dbReference type="SAM" id="MobiDB-lite"/>
    </source>
</evidence>
<keyword evidence="2" id="KW-0812">Transmembrane</keyword>
<evidence type="ECO:0000313" key="3">
    <source>
        <dbReference type="EMBL" id="KAJ2905827.1"/>
    </source>
</evidence>
<feature type="region of interest" description="Disordered" evidence="1">
    <location>
        <begin position="205"/>
        <end position="239"/>
    </location>
</feature>
<organism evidence="3 4">
    <name type="scientific">Zalerion maritima</name>
    <dbReference type="NCBI Taxonomy" id="339359"/>
    <lineage>
        <taxon>Eukaryota</taxon>
        <taxon>Fungi</taxon>
        <taxon>Dikarya</taxon>
        <taxon>Ascomycota</taxon>
        <taxon>Pezizomycotina</taxon>
        <taxon>Sordariomycetes</taxon>
        <taxon>Lulworthiomycetidae</taxon>
        <taxon>Lulworthiales</taxon>
        <taxon>Lulworthiaceae</taxon>
        <taxon>Zalerion</taxon>
    </lineage>
</organism>
<name>A0AAD5RWJ7_9PEZI</name>
<dbReference type="GO" id="GO:0016798">
    <property type="term" value="F:hydrolase activity, acting on glycosyl bonds"/>
    <property type="evidence" value="ECO:0007669"/>
    <property type="project" value="UniProtKB-KW"/>
</dbReference>
<dbReference type="EMBL" id="JAKWBI020000023">
    <property type="protein sequence ID" value="KAJ2905827.1"/>
    <property type="molecule type" value="Genomic_DNA"/>
</dbReference>
<gene>
    <name evidence="3" type="ORF">MKZ38_004075</name>
</gene>
<keyword evidence="3" id="KW-0326">Glycosidase</keyword>
<evidence type="ECO:0000256" key="2">
    <source>
        <dbReference type="SAM" id="Phobius"/>
    </source>
</evidence>
<dbReference type="Gene3D" id="2.60.120.200">
    <property type="match status" value="1"/>
</dbReference>
<keyword evidence="3" id="KW-0378">Hydrolase</keyword>